<reference evidence="3 4" key="1">
    <citation type="journal article" date="2018" name="Elife">
        <title>Discovery and characterization of a prevalent human gut bacterial enzyme sufficient for the inactivation of a family of plant toxins.</title>
        <authorList>
            <person name="Koppel N."/>
            <person name="Bisanz J.E."/>
            <person name="Pandelia M.E."/>
            <person name="Turnbaugh P.J."/>
            <person name="Balskus E.P."/>
        </authorList>
    </citation>
    <scope>NUCLEOTIDE SEQUENCE [LARGE SCALE GENOMIC DNA]</scope>
    <source>
        <strain evidence="2 4">16A</strain>
        <strain evidence="1 3">MR1 #12</strain>
    </source>
</reference>
<dbReference type="EMBL" id="PPUQ01000005">
    <property type="protein sequence ID" value="RDC39675.1"/>
    <property type="molecule type" value="Genomic_DNA"/>
</dbReference>
<comment type="caution">
    <text evidence="1">The sequence shown here is derived from an EMBL/GenBank/DDBJ whole genome shotgun (WGS) entry which is preliminary data.</text>
</comment>
<evidence type="ECO:0000313" key="1">
    <source>
        <dbReference type="EMBL" id="RDB76298.1"/>
    </source>
</evidence>
<dbReference type="Gene3D" id="3.40.50.10400">
    <property type="entry name" value="Hypothetical protein PA1492"/>
    <property type="match status" value="1"/>
</dbReference>
<evidence type="ECO:0000313" key="4">
    <source>
        <dbReference type="Proteomes" id="UP000253915"/>
    </source>
</evidence>
<gene>
    <name evidence="2" type="ORF">C1853_05265</name>
    <name evidence="1" type="ORF">C1872_12715</name>
</gene>
<dbReference type="EMBL" id="PPTX01000022">
    <property type="protein sequence ID" value="RDB76298.1"/>
    <property type="molecule type" value="Genomic_DNA"/>
</dbReference>
<dbReference type="Proteomes" id="UP000253915">
    <property type="component" value="Unassembled WGS sequence"/>
</dbReference>
<evidence type="ECO:0000313" key="3">
    <source>
        <dbReference type="Proteomes" id="UP000253752"/>
    </source>
</evidence>
<evidence type="ECO:0008006" key="5">
    <source>
        <dbReference type="Google" id="ProtNLM"/>
    </source>
</evidence>
<name>A0A369MNR2_EGGLN</name>
<dbReference type="AlphaFoldDB" id="A0A369MNR2"/>
<dbReference type="Proteomes" id="UP000253752">
    <property type="component" value="Unassembled WGS sequence"/>
</dbReference>
<dbReference type="RefSeq" id="WP_114516609.1">
    <property type="nucleotide sequence ID" value="NZ_AP025575.1"/>
</dbReference>
<dbReference type="GeneID" id="69512306"/>
<organism evidence="1 3">
    <name type="scientific">Eggerthella lenta</name>
    <name type="common">Eubacterium lentum</name>
    <dbReference type="NCBI Taxonomy" id="84112"/>
    <lineage>
        <taxon>Bacteria</taxon>
        <taxon>Bacillati</taxon>
        <taxon>Actinomycetota</taxon>
        <taxon>Coriobacteriia</taxon>
        <taxon>Eggerthellales</taxon>
        <taxon>Eggerthellaceae</taxon>
        <taxon>Eggerthella</taxon>
    </lineage>
</organism>
<proteinExistence type="predicted"/>
<evidence type="ECO:0000313" key="2">
    <source>
        <dbReference type="EMBL" id="RDC39675.1"/>
    </source>
</evidence>
<sequence>MRVYVAGPVTGRPRRNLAMFEHAAKQLVQAGHVPVVPHRHVPAQAEWHVAMRRCVALLAECDGVCLLPGWRGSRGAQTEYLLAMRLDMDVRELSRWTG</sequence>
<dbReference type="Pfam" id="PF14359">
    <property type="entry name" value="DUF4406"/>
    <property type="match status" value="1"/>
</dbReference>
<dbReference type="InterPro" id="IPR025518">
    <property type="entry name" value="DUF4406"/>
</dbReference>
<dbReference type="SUPFAM" id="SSF52309">
    <property type="entry name" value="N-(deoxy)ribosyltransferase-like"/>
    <property type="match status" value="1"/>
</dbReference>
<accession>A0A369MNR2</accession>
<protein>
    <recommendedName>
        <fullName evidence="5">DUF4406 domain-containing protein</fullName>
    </recommendedName>
</protein>